<dbReference type="AlphaFoldDB" id="F7EYX0"/>
<evidence type="ECO:0000256" key="12">
    <source>
        <dbReference type="ARBA" id="ARBA00022840"/>
    </source>
</evidence>
<dbReference type="Pfam" id="PF00069">
    <property type="entry name" value="Pkinase"/>
    <property type="match status" value="1"/>
</dbReference>
<dbReference type="GO" id="GO:0005737">
    <property type="term" value="C:cytoplasm"/>
    <property type="evidence" value="ECO:0000318"/>
    <property type="project" value="GO_Central"/>
</dbReference>
<dbReference type="GO" id="GO:0004674">
    <property type="term" value="F:protein serine/threonine kinase activity"/>
    <property type="evidence" value="ECO:0000318"/>
    <property type="project" value="GO_Central"/>
</dbReference>
<dbReference type="PROSITE" id="PS50112">
    <property type="entry name" value="PAS"/>
    <property type="match status" value="2"/>
</dbReference>
<dbReference type="HOGENOM" id="CLU_006086_0_0_1"/>
<keyword evidence="11" id="KW-0418">Kinase</keyword>
<evidence type="ECO:0000256" key="17">
    <source>
        <dbReference type="ARBA" id="ARBA00048679"/>
    </source>
</evidence>
<evidence type="ECO:0000256" key="2">
    <source>
        <dbReference type="ARBA" id="ARBA00004496"/>
    </source>
</evidence>
<evidence type="ECO:0000256" key="16">
    <source>
        <dbReference type="ARBA" id="ARBA00047899"/>
    </source>
</evidence>
<dbReference type="CDD" id="cd00130">
    <property type="entry name" value="PAS"/>
    <property type="match status" value="3"/>
</dbReference>
<dbReference type="CTD" id="23178"/>
<dbReference type="FunCoup" id="F7EYX0">
    <property type="interactions" value="2809"/>
</dbReference>
<proteinExistence type="inferred from homology"/>
<dbReference type="FunFam" id="3.30.200.20:FF:000346">
    <property type="entry name" value="PAS domain-containing serine/threonine-protein kinase"/>
    <property type="match status" value="1"/>
</dbReference>
<evidence type="ECO:0000256" key="14">
    <source>
        <dbReference type="ARBA" id="ARBA00023121"/>
    </source>
</evidence>
<dbReference type="STRING" id="13616.ENSMODP00000019969"/>
<dbReference type="InParanoid" id="F7EYX0"/>
<keyword evidence="10 20" id="KW-0547">Nucleotide-binding</keyword>
<dbReference type="FunFam" id="3.30.450.20:FF:000059">
    <property type="entry name" value="PAS domain containing serine/threonine kinase"/>
    <property type="match status" value="1"/>
</dbReference>
<dbReference type="GO" id="GO:0005829">
    <property type="term" value="C:cytosol"/>
    <property type="evidence" value="ECO:0000318"/>
    <property type="project" value="GO_Central"/>
</dbReference>
<dbReference type="EC" id="2.7.11.1" evidence="4"/>
<dbReference type="Bgee" id="ENSMODG00000016002">
    <property type="expression patterns" value="Expressed in testis and 13 other cell types or tissues"/>
</dbReference>
<dbReference type="InterPro" id="IPR000719">
    <property type="entry name" value="Prot_kinase_dom"/>
</dbReference>
<feature type="compositionally biased region" description="Basic and acidic residues" evidence="21">
    <location>
        <begin position="406"/>
        <end position="422"/>
    </location>
</feature>
<dbReference type="Pfam" id="PF13426">
    <property type="entry name" value="PAS_9"/>
    <property type="match status" value="3"/>
</dbReference>
<dbReference type="InterPro" id="IPR011009">
    <property type="entry name" value="Kinase-like_dom_sf"/>
</dbReference>
<evidence type="ECO:0000256" key="11">
    <source>
        <dbReference type="ARBA" id="ARBA00022777"/>
    </source>
</evidence>
<dbReference type="PANTHER" id="PTHR24346">
    <property type="entry name" value="MAP/MICROTUBULE AFFINITY-REGULATING KINASE"/>
    <property type="match status" value="1"/>
</dbReference>
<comment type="function">
    <text evidence="18">Serine/threonine-protein kinase involved in energy homeostasis and protein translation. Phosphorylates EEF1A1, GYS1, PDX1 and RPS6. Probably plays a role under changing environmental conditions (oxygen, glucose, nutrition), rather than under standard conditions. Acts as a sensor involved in energy homeostasis: regulates glycogen synthase synthesis by mediating phosphorylation of GYS1, leading to GYS1 inactivation. May be involved in glucose-stimulated insulin production in pancreas and regulation of glucagon secretion by glucose in alpha cells; however such data require additional evidences. May play a role in regulation of protein translation by phosphorylating EEF1A1, leading to increase translation efficiency. May also participate in respiratory regulation.</text>
</comment>
<evidence type="ECO:0000256" key="15">
    <source>
        <dbReference type="ARBA" id="ARBA00023242"/>
    </source>
</evidence>
<keyword evidence="12 20" id="KW-0067">ATP-binding</keyword>
<comment type="subcellular location">
    <subcellularLocation>
        <location evidence="2">Cytoplasm</location>
    </subcellularLocation>
    <subcellularLocation>
        <location evidence="1">Nucleus</location>
    </subcellularLocation>
</comment>
<dbReference type="Gene3D" id="3.30.450.20">
    <property type="entry name" value="PAS domain"/>
    <property type="match status" value="3"/>
</dbReference>
<organism evidence="24 25">
    <name type="scientific">Monodelphis domestica</name>
    <name type="common">Gray short-tailed opossum</name>
    <dbReference type="NCBI Taxonomy" id="13616"/>
    <lineage>
        <taxon>Eukaryota</taxon>
        <taxon>Metazoa</taxon>
        <taxon>Chordata</taxon>
        <taxon>Craniata</taxon>
        <taxon>Vertebrata</taxon>
        <taxon>Euteleostomi</taxon>
        <taxon>Mammalia</taxon>
        <taxon>Metatheria</taxon>
        <taxon>Didelphimorphia</taxon>
        <taxon>Didelphidae</taxon>
        <taxon>Monodelphis</taxon>
    </lineage>
</organism>
<evidence type="ECO:0000259" key="23">
    <source>
        <dbReference type="PROSITE" id="PS50112"/>
    </source>
</evidence>
<dbReference type="GO" id="GO:0005524">
    <property type="term" value="F:ATP binding"/>
    <property type="evidence" value="ECO:0007669"/>
    <property type="project" value="UniProtKB-UniRule"/>
</dbReference>
<feature type="domain" description="PAS" evidence="23">
    <location>
        <begin position="132"/>
        <end position="163"/>
    </location>
</feature>
<evidence type="ECO:0000256" key="4">
    <source>
        <dbReference type="ARBA" id="ARBA00012513"/>
    </source>
</evidence>
<dbReference type="GeneTree" id="ENSGT00940000159035"/>
<evidence type="ECO:0000256" key="13">
    <source>
        <dbReference type="ARBA" id="ARBA00022990"/>
    </source>
</evidence>
<dbReference type="GO" id="GO:0045719">
    <property type="term" value="P:negative regulation of glycogen biosynthetic process"/>
    <property type="evidence" value="ECO:0000318"/>
    <property type="project" value="GO_Central"/>
</dbReference>
<evidence type="ECO:0000256" key="8">
    <source>
        <dbReference type="ARBA" id="ARBA00022679"/>
    </source>
</evidence>
<feature type="compositionally biased region" description="Basic and acidic residues" evidence="21">
    <location>
        <begin position="586"/>
        <end position="599"/>
    </location>
</feature>
<feature type="compositionally biased region" description="Polar residues" evidence="21">
    <location>
        <begin position="562"/>
        <end position="579"/>
    </location>
</feature>
<keyword evidence="5" id="KW-0963">Cytoplasm</keyword>
<keyword evidence="9" id="KW-0677">Repeat</keyword>
<dbReference type="Gene3D" id="3.30.200.20">
    <property type="entry name" value="Phosphorylase Kinase, domain 1"/>
    <property type="match status" value="1"/>
</dbReference>
<dbReference type="OrthoDB" id="10252171at2759"/>
<keyword evidence="8" id="KW-0808">Transferase</keyword>
<dbReference type="FunFam" id="3.30.450.20:FF:000396">
    <property type="entry name" value="PAS domain containing serine/threonine kinase"/>
    <property type="match status" value="1"/>
</dbReference>
<dbReference type="GO" id="GO:0008289">
    <property type="term" value="F:lipid binding"/>
    <property type="evidence" value="ECO:0007669"/>
    <property type="project" value="UniProtKB-KW"/>
</dbReference>
<reference evidence="24" key="2">
    <citation type="submission" date="2025-08" db="UniProtKB">
        <authorList>
            <consortium name="Ensembl"/>
        </authorList>
    </citation>
    <scope>IDENTIFICATION</scope>
</reference>
<evidence type="ECO:0000256" key="19">
    <source>
        <dbReference type="ARBA" id="ARBA00071822"/>
    </source>
</evidence>
<protein>
    <recommendedName>
        <fullName evidence="19">PAS domain-containing serine/threonine-protein kinase</fullName>
        <ecNumber evidence="4">2.7.11.1</ecNumber>
    </recommendedName>
</protein>
<dbReference type="OMA" id="AFIDHHP"/>
<dbReference type="InterPro" id="IPR008271">
    <property type="entry name" value="Ser/Thr_kinase_AS"/>
</dbReference>
<comment type="catalytic activity">
    <reaction evidence="16">
        <text>L-threonyl-[protein] + ATP = O-phospho-L-threonyl-[protein] + ADP + H(+)</text>
        <dbReference type="Rhea" id="RHEA:46608"/>
        <dbReference type="Rhea" id="RHEA-COMP:11060"/>
        <dbReference type="Rhea" id="RHEA-COMP:11605"/>
        <dbReference type="ChEBI" id="CHEBI:15378"/>
        <dbReference type="ChEBI" id="CHEBI:30013"/>
        <dbReference type="ChEBI" id="CHEBI:30616"/>
        <dbReference type="ChEBI" id="CHEBI:61977"/>
        <dbReference type="ChEBI" id="CHEBI:456216"/>
        <dbReference type="EC" id="2.7.11.1"/>
    </reaction>
</comment>
<dbReference type="Gene3D" id="1.10.510.10">
    <property type="entry name" value="Transferase(Phosphotransferase) domain 1"/>
    <property type="match status" value="1"/>
</dbReference>
<sequence length="1070" mass="118944">MSLKIFLEDGCIYAPTGFFLLGNIDIPFEENCFNLNRLYPRVFQHLGRKNGFTRLCKSRMSLSEDKWSTYCLSSLAAQNICSSRFNIMPHSEHSDLTGSICSTSYCSLVNSLPSRSSIHSIGSSVYAPNRAIFILDLKTMMILVVNDQACELLGYSSNELIGQPFSLIFSKPSTVIEEALSNECGETDGPNVIAFGTVVDIVCSNKEKIPVSIWMKKLEHGPCCVALLEPVERFTVWVTFQSDGKIISCDNLFTQLFGYASLEEVVGREIMDLIPSLQMPPPGQLVSEALKIQKLTGRTKDGNTFPLSLKLRSEALCKEEEEGQPEPSVFIYSASLWIFTTISGLITLLPDGTIYGINHNFALTLFGYEKEEVLGKNITFLIPDFYNYMDLIENSSVPTLNITNPVDRRNENKTGKGREGGKQKWNQADGTEDPGVNILHSANEFQQILEEDKKASGPLRFPSKIEVLGENDGNSSPSSFLPLEEISTPGVDSPPTQEEQPLPMRAPEEEHAETRMVPGQDASGSQKSLTGILKKEHSAQSKGDPKKLNSVVILEQSTFQSKVLDSSSASDPKENTSSVGPAITEGTRDEVHSSEKHLVSETLDPQTTLLPNADEQKRSAGVEDIQGGSAPEDTSVAHTPPGYNINPLADTLGKQTLNAQATSTPMKLGKEQIPRISLQMEILEGTYTGSCYHRDGTKLNIQFELRHVELKGPADLFCCWVVKDFFPSSRQGLAGRTQCLFSSLNASSHSLLEESRMGPSEQFRKQKEVIEEFFQSKDLGVLKAYEGDYSKRYTTVRPIGSGAFGFVWIAKSKEDGTEVVVKFIKKEKVLEDCWVTDPALGKVTQEIAILSQLSHPNIIKVVDVFENEEFFQLVMEKHGSGMDLFSFIDSHPTLDEPLASYIFRQVVAAVTYLRSKNITHRDIKDENIIIGEDFTIKLVDFGSAVYMEPGKYFYTFCGTIEYCSPEVLMGHAYSGPELEMWALGVTLYTLMFEENPFNELDEALEAILNPPFLVSPELLNLLCGLLHPQPEKRLTLDLVIQHTWVTQPVNLANYSWEEVCHVTIESECSI</sequence>
<keyword evidence="14" id="KW-0446">Lipid-binding</keyword>
<feature type="binding site" evidence="20">
    <location>
        <position position="826"/>
    </location>
    <ligand>
        <name>ATP</name>
        <dbReference type="ChEBI" id="CHEBI:30616"/>
    </ligand>
</feature>
<dbReference type="Ensembl" id="ENSMODT00000020326.4">
    <property type="protein sequence ID" value="ENSMODP00000019969.4"/>
    <property type="gene ID" value="ENSMODG00000016002.4"/>
</dbReference>
<evidence type="ECO:0000256" key="3">
    <source>
        <dbReference type="ARBA" id="ARBA00006692"/>
    </source>
</evidence>
<dbReference type="InterPro" id="IPR035965">
    <property type="entry name" value="PAS-like_dom_sf"/>
</dbReference>
<dbReference type="Proteomes" id="UP000002280">
    <property type="component" value="Chromosome 7"/>
</dbReference>
<keyword evidence="15" id="KW-0539">Nucleus</keyword>
<evidence type="ECO:0000256" key="5">
    <source>
        <dbReference type="ARBA" id="ARBA00022490"/>
    </source>
</evidence>
<evidence type="ECO:0000256" key="7">
    <source>
        <dbReference type="ARBA" id="ARBA00022553"/>
    </source>
</evidence>
<feature type="domain" description="Protein kinase" evidence="22">
    <location>
        <begin position="793"/>
        <end position="1045"/>
    </location>
</feature>
<evidence type="ECO:0000256" key="20">
    <source>
        <dbReference type="PROSITE-ProRule" id="PRU10141"/>
    </source>
</evidence>
<name>F7EYX0_MONDO</name>
<evidence type="ECO:0000256" key="9">
    <source>
        <dbReference type="ARBA" id="ARBA00022737"/>
    </source>
</evidence>
<dbReference type="SUPFAM" id="SSF55785">
    <property type="entry name" value="PYP-like sensor domain (PAS domain)"/>
    <property type="match status" value="2"/>
</dbReference>
<reference evidence="24 25" key="1">
    <citation type="journal article" date="2007" name="Nature">
        <title>Genome of the marsupial Monodelphis domestica reveals innovation in non-coding sequences.</title>
        <authorList>
            <person name="Mikkelsen T.S."/>
            <person name="Wakefield M.J."/>
            <person name="Aken B."/>
            <person name="Amemiya C.T."/>
            <person name="Chang J.L."/>
            <person name="Duke S."/>
            <person name="Garber M."/>
            <person name="Gentles A.J."/>
            <person name="Goodstadt L."/>
            <person name="Heger A."/>
            <person name="Jurka J."/>
            <person name="Kamal M."/>
            <person name="Mauceli E."/>
            <person name="Searle S.M."/>
            <person name="Sharpe T."/>
            <person name="Baker M.L."/>
            <person name="Batzer M.A."/>
            <person name="Benos P.V."/>
            <person name="Belov K."/>
            <person name="Clamp M."/>
            <person name="Cook A."/>
            <person name="Cuff J."/>
            <person name="Das R."/>
            <person name="Davidow L."/>
            <person name="Deakin J.E."/>
            <person name="Fazzari M.J."/>
            <person name="Glass J.L."/>
            <person name="Grabherr M."/>
            <person name="Greally J.M."/>
            <person name="Gu W."/>
            <person name="Hore T.A."/>
            <person name="Huttley G.A."/>
            <person name="Kleber M."/>
            <person name="Jirtle R.L."/>
            <person name="Koina E."/>
            <person name="Lee J.T."/>
            <person name="Mahony S."/>
            <person name="Marra M.A."/>
            <person name="Miller R.D."/>
            <person name="Nicholls R.D."/>
            <person name="Oda M."/>
            <person name="Papenfuss A.T."/>
            <person name="Parra Z.E."/>
            <person name="Pollock D.D."/>
            <person name="Ray D.A."/>
            <person name="Schein J.E."/>
            <person name="Speed T.P."/>
            <person name="Thompson K."/>
            <person name="VandeBerg J.L."/>
            <person name="Wade C.M."/>
            <person name="Walker J.A."/>
            <person name="Waters P.D."/>
            <person name="Webber C."/>
            <person name="Weidman J.R."/>
            <person name="Xie X."/>
            <person name="Zody M.C."/>
            <person name="Baldwin J."/>
            <person name="Abdouelleil A."/>
            <person name="Abdulkadir J."/>
            <person name="Abebe A."/>
            <person name="Abera B."/>
            <person name="Abreu J."/>
            <person name="Acer S.C."/>
            <person name="Aftuck L."/>
            <person name="Alexander A."/>
            <person name="An P."/>
            <person name="Anderson E."/>
            <person name="Anderson S."/>
            <person name="Arachi H."/>
            <person name="Azer M."/>
            <person name="Bachantsang P."/>
            <person name="Barry A."/>
            <person name="Bayul T."/>
            <person name="Berlin A."/>
            <person name="Bessette D."/>
            <person name="Bloom T."/>
            <person name="Bloom T."/>
            <person name="Boguslavskiy L."/>
            <person name="Bonnet C."/>
            <person name="Boukhgalter B."/>
            <person name="Bourzgui I."/>
            <person name="Brown A."/>
            <person name="Cahill P."/>
            <person name="Channer S."/>
            <person name="Cheshatsang Y."/>
            <person name="Chuda L."/>
            <person name="Citroen M."/>
            <person name="Collymore A."/>
            <person name="Cooke P."/>
            <person name="Costello M."/>
            <person name="D'Aco K."/>
            <person name="Daza R."/>
            <person name="De Haan G."/>
            <person name="DeGray S."/>
            <person name="DeMaso C."/>
            <person name="Dhargay N."/>
            <person name="Dooley K."/>
            <person name="Dooley E."/>
            <person name="Doricent M."/>
            <person name="Dorje P."/>
            <person name="Dorjee K."/>
            <person name="Dupes A."/>
            <person name="Elong R."/>
            <person name="Falk J."/>
            <person name="Farina A."/>
            <person name="Faro S."/>
            <person name="Ferguson D."/>
            <person name="Fisher S."/>
            <person name="Foley C.D."/>
            <person name="Franke A."/>
            <person name="Friedrich D."/>
            <person name="Gadbois L."/>
            <person name="Gearin G."/>
            <person name="Gearin C.R."/>
            <person name="Giannoukos G."/>
            <person name="Goode T."/>
            <person name="Graham J."/>
            <person name="Grandbois E."/>
            <person name="Grewal S."/>
            <person name="Gyaltsen K."/>
            <person name="Hafez N."/>
            <person name="Hagos B."/>
            <person name="Hall J."/>
            <person name="Henson C."/>
            <person name="Hollinger A."/>
            <person name="Honan T."/>
            <person name="Huard M.D."/>
            <person name="Hughes L."/>
            <person name="Hurhula B."/>
            <person name="Husby M.E."/>
            <person name="Kamat A."/>
            <person name="Kanga B."/>
            <person name="Kashin S."/>
            <person name="Khazanovich D."/>
            <person name="Kisner P."/>
            <person name="Lance K."/>
            <person name="Lara M."/>
            <person name="Lee W."/>
            <person name="Lennon N."/>
            <person name="Letendre F."/>
            <person name="LeVine R."/>
            <person name="Lipovsky A."/>
            <person name="Liu X."/>
            <person name="Liu J."/>
            <person name="Liu S."/>
            <person name="Lokyitsang T."/>
            <person name="Lokyitsang Y."/>
            <person name="Lubonja R."/>
            <person name="Lui A."/>
            <person name="MacDonald P."/>
            <person name="Magnisalis V."/>
            <person name="Maru K."/>
            <person name="Matthews C."/>
            <person name="McCusker W."/>
            <person name="McDonough S."/>
            <person name="Mehta T."/>
            <person name="Meldrim J."/>
            <person name="Meneus L."/>
            <person name="Mihai O."/>
            <person name="Mihalev A."/>
            <person name="Mihova T."/>
            <person name="Mittelman R."/>
            <person name="Mlenga V."/>
            <person name="Montmayeur A."/>
            <person name="Mulrain L."/>
            <person name="Navidi A."/>
            <person name="Naylor J."/>
            <person name="Negash T."/>
            <person name="Nguyen T."/>
            <person name="Nguyen N."/>
            <person name="Nicol R."/>
            <person name="Norbu C."/>
            <person name="Norbu N."/>
            <person name="Novod N."/>
            <person name="O'Neill B."/>
            <person name="Osman S."/>
            <person name="Markiewicz E."/>
            <person name="Oyono O.L."/>
            <person name="Patti C."/>
            <person name="Phunkhang P."/>
            <person name="Pierre F."/>
            <person name="Priest M."/>
            <person name="Raghuraman S."/>
            <person name="Rege F."/>
            <person name="Reyes R."/>
            <person name="Rise C."/>
            <person name="Rogov P."/>
            <person name="Ross K."/>
            <person name="Ryan E."/>
            <person name="Settipalli S."/>
            <person name="Shea T."/>
            <person name="Sherpa N."/>
            <person name="Shi L."/>
            <person name="Shih D."/>
            <person name="Sparrow T."/>
            <person name="Spaulding J."/>
            <person name="Stalker J."/>
            <person name="Stange-Thomann N."/>
            <person name="Stavropoulos S."/>
            <person name="Stone C."/>
            <person name="Strader C."/>
            <person name="Tesfaye S."/>
            <person name="Thomson T."/>
            <person name="Thoulutsang Y."/>
            <person name="Thoulutsang D."/>
            <person name="Topham K."/>
            <person name="Topping I."/>
            <person name="Tsamla T."/>
            <person name="Vassiliev H."/>
            <person name="Vo A."/>
            <person name="Wangchuk T."/>
            <person name="Wangdi T."/>
            <person name="Weiand M."/>
            <person name="Wilkinson J."/>
            <person name="Wilson A."/>
            <person name="Yadav S."/>
            <person name="Young G."/>
            <person name="Yu Q."/>
            <person name="Zembek L."/>
            <person name="Zhong D."/>
            <person name="Zimmer A."/>
            <person name="Zwirko Z."/>
            <person name="Jaffe D.B."/>
            <person name="Alvarez P."/>
            <person name="Brockman W."/>
            <person name="Butler J."/>
            <person name="Chin C."/>
            <person name="Gnerre S."/>
            <person name="MacCallum I."/>
            <person name="Graves J.A."/>
            <person name="Ponting C.P."/>
            <person name="Breen M."/>
            <person name="Samollow P.B."/>
            <person name="Lander E.S."/>
            <person name="Lindblad-Toh K."/>
        </authorList>
    </citation>
    <scope>NUCLEOTIDE SEQUENCE [LARGE SCALE GENOMIC DNA]</scope>
</reference>
<dbReference type="SMART" id="SM00220">
    <property type="entry name" value="S_TKc"/>
    <property type="match status" value="1"/>
</dbReference>
<keyword evidence="25" id="KW-1185">Reference proteome</keyword>
<dbReference type="PROSITE" id="PS00107">
    <property type="entry name" value="PROTEIN_KINASE_ATP"/>
    <property type="match status" value="1"/>
</dbReference>
<feature type="domain" description="PAS" evidence="23">
    <location>
        <begin position="365"/>
        <end position="384"/>
    </location>
</feature>
<dbReference type="FunFam" id="1.10.510.10:FF:000351">
    <property type="entry name" value="PAS domain-containing serine/threonine-protein kinase"/>
    <property type="match status" value="1"/>
</dbReference>
<dbReference type="GO" id="GO:0005634">
    <property type="term" value="C:nucleus"/>
    <property type="evidence" value="ECO:0000318"/>
    <property type="project" value="GO_Central"/>
</dbReference>
<comment type="similarity">
    <text evidence="3">Belongs to the protein kinase superfamily. CAMK Ser/Thr protein kinase family.</text>
</comment>
<feature type="region of interest" description="Disordered" evidence="21">
    <location>
        <begin position="562"/>
        <end position="639"/>
    </location>
</feature>
<dbReference type="GeneID" id="100022039"/>
<keyword evidence="7" id="KW-0597">Phosphoprotein</keyword>
<comment type="catalytic activity">
    <reaction evidence="17">
        <text>L-seryl-[protein] + ATP = O-phospho-L-seryl-[protein] + ADP + H(+)</text>
        <dbReference type="Rhea" id="RHEA:17989"/>
        <dbReference type="Rhea" id="RHEA-COMP:9863"/>
        <dbReference type="Rhea" id="RHEA-COMP:11604"/>
        <dbReference type="ChEBI" id="CHEBI:15378"/>
        <dbReference type="ChEBI" id="CHEBI:29999"/>
        <dbReference type="ChEBI" id="CHEBI:30616"/>
        <dbReference type="ChEBI" id="CHEBI:83421"/>
        <dbReference type="ChEBI" id="CHEBI:456216"/>
        <dbReference type="EC" id="2.7.11.1"/>
    </reaction>
</comment>
<evidence type="ECO:0000256" key="6">
    <source>
        <dbReference type="ARBA" id="ARBA00022527"/>
    </source>
</evidence>
<feature type="region of interest" description="Disordered" evidence="21">
    <location>
        <begin position="509"/>
        <end position="528"/>
    </location>
</feature>
<feature type="region of interest" description="Disordered" evidence="21">
    <location>
        <begin position="466"/>
        <end position="502"/>
    </location>
</feature>
<evidence type="ECO:0000256" key="1">
    <source>
        <dbReference type="ARBA" id="ARBA00004123"/>
    </source>
</evidence>
<evidence type="ECO:0000256" key="21">
    <source>
        <dbReference type="SAM" id="MobiDB-lite"/>
    </source>
</evidence>
<dbReference type="InterPro" id="IPR017441">
    <property type="entry name" value="Protein_kinase_ATP_BS"/>
</dbReference>
<dbReference type="SMART" id="SM00091">
    <property type="entry name" value="PAS"/>
    <property type="match status" value="3"/>
</dbReference>
<dbReference type="PROSITE" id="PS50011">
    <property type="entry name" value="PROTEIN_KINASE_DOM"/>
    <property type="match status" value="1"/>
</dbReference>
<evidence type="ECO:0000313" key="25">
    <source>
        <dbReference type="Proteomes" id="UP000002280"/>
    </source>
</evidence>
<dbReference type="eggNOG" id="KOG1152">
    <property type="taxonomic scope" value="Eukaryota"/>
</dbReference>
<evidence type="ECO:0000256" key="10">
    <source>
        <dbReference type="ARBA" id="ARBA00022741"/>
    </source>
</evidence>
<evidence type="ECO:0000259" key="22">
    <source>
        <dbReference type="PROSITE" id="PS50011"/>
    </source>
</evidence>
<evidence type="ECO:0000313" key="24">
    <source>
        <dbReference type="Ensembl" id="ENSMODP00000019969.4"/>
    </source>
</evidence>
<dbReference type="SUPFAM" id="SSF56112">
    <property type="entry name" value="Protein kinase-like (PK-like)"/>
    <property type="match status" value="1"/>
</dbReference>
<accession>F7EYX0</accession>
<reference evidence="24" key="3">
    <citation type="submission" date="2025-09" db="UniProtKB">
        <authorList>
            <consortium name="Ensembl"/>
        </authorList>
    </citation>
    <scope>IDENTIFICATION</scope>
</reference>
<keyword evidence="13" id="KW-0007">Acetylation</keyword>
<dbReference type="GO" id="GO:0035556">
    <property type="term" value="P:intracellular signal transduction"/>
    <property type="evidence" value="ECO:0000318"/>
    <property type="project" value="GO_Central"/>
</dbReference>
<dbReference type="PROSITE" id="PS00108">
    <property type="entry name" value="PROTEIN_KINASE_ST"/>
    <property type="match status" value="1"/>
</dbReference>
<keyword evidence="6" id="KW-0723">Serine/threonine-protein kinase</keyword>
<dbReference type="KEGG" id="mdo:100022039"/>
<dbReference type="PANTHER" id="PTHR24346:SF51">
    <property type="entry name" value="PAS DOMAIN-CONTAINING SERINE_THREONINE-PROTEIN KINASE"/>
    <property type="match status" value="1"/>
</dbReference>
<dbReference type="InterPro" id="IPR000014">
    <property type="entry name" value="PAS"/>
</dbReference>
<feature type="region of interest" description="Disordered" evidence="21">
    <location>
        <begin position="403"/>
        <end position="435"/>
    </location>
</feature>
<evidence type="ECO:0000256" key="18">
    <source>
        <dbReference type="ARBA" id="ARBA00053825"/>
    </source>
</evidence>